<protein>
    <submittedName>
        <fullName evidence="2">Uncharacterized protein</fullName>
    </submittedName>
</protein>
<keyword evidence="3" id="KW-1185">Reference proteome</keyword>
<evidence type="ECO:0000313" key="2">
    <source>
        <dbReference type="EMBL" id="RKP14129.1"/>
    </source>
</evidence>
<proteinExistence type="predicted"/>
<feature type="region of interest" description="Disordered" evidence="1">
    <location>
        <begin position="175"/>
        <end position="201"/>
    </location>
</feature>
<name>A0A4V1IYD0_9FUNG</name>
<dbReference type="Proteomes" id="UP000267251">
    <property type="component" value="Unassembled WGS sequence"/>
</dbReference>
<dbReference type="EMBL" id="KZ987881">
    <property type="protein sequence ID" value="RKP14129.1"/>
    <property type="molecule type" value="Genomic_DNA"/>
</dbReference>
<dbReference type="AlphaFoldDB" id="A0A4V1IYD0"/>
<accession>A0A4V1IYD0</accession>
<evidence type="ECO:0000256" key="1">
    <source>
        <dbReference type="SAM" id="MobiDB-lite"/>
    </source>
</evidence>
<sequence>MANSVLENLVDTIGLSLWMVGMGIKSLGLHMQIFEQHWSPLPEMLQRQWVLQKRLDVQEARVTRLRSIIHLISAVMERDDPSYLALVNAARLLAHSLEVSHTRLQVQELSEECMYPTKDIHPGQPWHVWLEGWRLRLKEVAFATKDLSLSIEDLNDGLPAQDITGRKLEVSMNRPKNTGSNGAHIPLRAANSISPIAGDEE</sequence>
<reference evidence="3" key="1">
    <citation type="journal article" date="2018" name="Nat. Microbiol.">
        <title>Leveraging single-cell genomics to expand the fungal tree of life.</title>
        <authorList>
            <person name="Ahrendt S.R."/>
            <person name="Quandt C.A."/>
            <person name="Ciobanu D."/>
            <person name="Clum A."/>
            <person name="Salamov A."/>
            <person name="Andreopoulos B."/>
            <person name="Cheng J.F."/>
            <person name="Woyke T."/>
            <person name="Pelin A."/>
            <person name="Henrissat B."/>
            <person name="Reynolds N.K."/>
            <person name="Benny G.L."/>
            <person name="Smith M.E."/>
            <person name="James T.Y."/>
            <person name="Grigoriev I.V."/>
        </authorList>
    </citation>
    <scope>NUCLEOTIDE SEQUENCE [LARGE SCALE GENOMIC DNA]</scope>
</reference>
<evidence type="ECO:0000313" key="3">
    <source>
        <dbReference type="Proteomes" id="UP000267251"/>
    </source>
</evidence>
<gene>
    <name evidence="2" type="ORF">BJ684DRAFT_19447</name>
</gene>
<organism evidence="2 3">
    <name type="scientific">Piptocephalis cylindrospora</name>
    <dbReference type="NCBI Taxonomy" id="1907219"/>
    <lineage>
        <taxon>Eukaryota</taxon>
        <taxon>Fungi</taxon>
        <taxon>Fungi incertae sedis</taxon>
        <taxon>Zoopagomycota</taxon>
        <taxon>Zoopagomycotina</taxon>
        <taxon>Zoopagomycetes</taxon>
        <taxon>Zoopagales</taxon>
        <taxon>Piptocephalidaceae</taxon>
        <taxon>Piptocephalis</taxon>
    </lineage>
</organism>